<dbReference type="SUPFAM" id="SSF55031">
    <property type="entry name" value="Bacterial exopeptidase dimerisation domain"/>
    <property type="match status" value="1"/>
</dbReference>
<feature type="domain" description="Peptidase M20 dimerisation" evidence="6">
    <location>
        <begin position="183"/>
        <end position="278"/>
    </location>
</feature>
<dbReference type="RefSeq" id="WP_321561235.1">
    <property type="nucleotide sequence ID" value="NZ_CP139558.1"/>
</dbReference>
<comment type="cofactor">
    <cofactor evidence="1">
        <name>Zn(2+)</name>
        <dbReference type="ChEBI" id="CHEBI:29105"/>
    </cofactor>
</comment>
<dbReference type="Gene3D" id="3.40.630.10">
    <property type="entry name" value="Zn peptidases"/>
    <property type="match status" value="1"/>
</dbReference>
<dbReference type="SUPFAM" id="SSF53187">
    <property type="entry name" value="Zn-dependent exopeptidases"/>
    <property type="match status" value="1"/>
</dbReference>
<evidence type="ECO:0000313" key="7">
    <source>
        <dbReference type="EMBL" id="WPU92069.1"/>
    </source>
</evidence>
<evidence type="ECO:0000313" key="8">
    <source>
        <dbReference type="Proteomes" id="UP001324380"/>
    </source>
</evidence>
<dbReference type="InterPro" id="IPR001261">
    <property type="entry name" value="ArgE/DapE_CS"/>
</dbReference>
<evidence type="ECO:0000256" key="2">
    <source>
        <dbReference type="ARBA" id="ARBA00022723"/>
    </source>
</evidence>
<name>A0ABZ0TFW2_9SPHI</name>
<dbReference type="Pfam" id="PF01546">
    <property type="entry name" value="Peptidase_M20"/>
    <property type="match status" value="1"/>
</dbReference>
<evidence type="ECO:0000259" key="6">
    <source>
        <dbReference type="Pfam" id="PF07687"/>
    </source>
</evidence>
<dbReference type="EMBL" id="CP139558">
    <property type="protein sequence ID" value="WPU92069.1"/>
    <property type="molecule type" value="Genomic_DNA"/>
</dbReference>
<protein>
    <submittedName>
        <fullName evidence="7">M20 family metallo-hydrolase</fullName>
    </submittedName>
</protein>
<sequence length="379" mass="41991">MSFQVINEPLTEEPPTSTLADDALLLLKQLIATPSLSGSEDRTADLIQVFLENRGIKTRRLHHNVWSYNQYFSNDKPTILLNSHHDTVKPNGGYSRDPYCPEIIDGKLYGLGSNDAGGCLVSLLSAFIYFYNIPDLAYNLCFAATAEEENSGDNGLKVILPEIGRIDFAIVGEPTQMNMAIAEMGCMVLDCTTFGKAGHAARNEGTNALYKALPDITWFSDFMFPKQSGFMGPVKMTVTEINAGIQHNIVPHECHFTVDVRLSDCYSAEEVLTIIKDHTSCEVVPRQGILHPSCLERMHPVVRTGVALGLKTYVSPTSSDQGWLNVPSLKMGPGDSARSHMADEYIMVTEISEGINIYIHLLRSMLYCLIHNPEIGRRF</sequence>
<accession>A0ABZ0TFW2</accession>
<keyword evidence="2" id="KW-0479">Metal-binding</keyword>
<evidence type="ECO:0000256" key="3">
    <source>
        <dbReference type="ARBA" id="ARBA00022801"/>
    </source>
</evidence>
<dbReference type="CDD" id="cd05651">
    <property type="entry name" value="M20_ArgE_DapE-like"/>
    <property type="match status" value="1"/>
</dbReference>
<evidence type="ECO:0000256" key="1">
    <source>
        <dbReference type="ARBA" id="ARBA00001947"/>
    </source>
</evidence>
<reference evidence="7 8" key="1">
    <citation type="submission" date="2023-11" db="EMBL/GenBank/DDBJ databases">
        <title>Analysis of the Genomes of Mucilaginibacter gossypii cycad 4 and M. sabulilitoris SNA2: microbes with the potential for plant growth promotion.</title>
        <authorList>
            <person name="Hirsch A.M."/>
            <person name="Humm E."/>
            <person name="Rubbi M."/>
            <person name="Del Vecchio G."/>
            <person name="Ha S.M."/>
            <person name="Pellegrini M."/>
            <person name="Gunsalus R.P."/>
        </authorList>
    </citation>
    <scope>NUCLEOTIDE SEQUENCE [LARGE SCALE GENOMIC DNA]</scope>
    <source>
        <strain evidence="7 8">SNA2</strain>
    </source>
</reference>
<dbReference type="InterPro" id="IPR036264">
    <property type="entry name" value="Bact_exopeptidase_dim_dom"/>
</dbReference>
<proteinExistence type="predicted"/>
<keyword evidence="4" id="KW-0862">Zinc</keyword>
<evidence type="ECO:0000256" key="5">
    <source>
        <dbReference type="ARBA" id="ARBA00023285"/>
    </source>
</evidence>
<keyword evidence="8" id="KW-1185">Reference proteome</keyword>
<gene>
    <name evidence="7" type="ORF">SNE25_22370</name>
</gene>
<organism evidence="7 8">
    <name type="scientific">Mucilaginibacter sabulilitoris</name>
    <dbReference type="NCBI Taxonomy" id="1173583"/>
    <lineage>
        <taxon>Bacteria</taxon>
        <taxon>Pseudomonadati</taxon>
        <taxon>Bacteroidota</taxon>
        <taxon>Sphingobacteriia</taxon>
        <taxon>Sphingobacteriales</taxon>
        <taxon>Sphingobacteriaceae</taxon>
        <taxon>Mucilaginibacter</taxon>
    </lineage>
</organism>
<dbReference type="Proteomes" id="UP001324380">
    <property type="component" value="Chromosome"/>
</dbReference>
<dbReference type="InterPro" id="IPR002933">
    <property type="entry name" value="Peptidase_M20"/>
</dbReference>
<dbReference type="PANTHER" id="PTHR43808">
    <property type="entry name" value="ACETYLORNITHINE DEACETYLASE"/>
    <property type="match status" value="1"/>
</dbReference>
<dbReference type="Gene3D" id="3.30.70.360">
    <property type="match status" value="1"/>
</dbReference>
<keyword evidence="5" id="KW-0170">Cobalt</keyword>
<dbReference type="PANTHER" id="PTHR43808:SF31">
    <property type="entry name" value="N-ACETYL-L-CITRULLINE DEACETYLASE"/>
    <property type="match status" value="1"/>
</dbReference>
<dbReference type="Pfam" id="PF07687">
    <property type="entry name" value="M20_dimer"/>
    <property type="match status" value="1"/>
</dbReference>
<dbReference type="InterPro" id="IPR011650">
    <property type="entry name" value="Peptidase_M20_dimer"/>
</dbReference>
<evidence type="ECO:0000256" key="4">
    <source>
        <dbReference type="ARBA" id="ARBA00022833"/>
    </source>
</evidence>
<dbReference type="PROSITE" id="PS00758">
    <property type="entry name" value="ARGE_DAPE_CPG2_1"/>
    <property type="match status" value="1"/>
</dbReference>
<dbReference type="InterPro" id="IPR050072">
    <property type="entry name" value="Peptidase_M20A"/>
</dbReference>
<keyword evidence="3" id="KW-0378">Hydrolase</keyword>